<dbReference type="GO" id="GO:0051897">
    <property type="term" value="P:positive regulation of phosphatidylinositol 3-kinase/protein kinase B signal transduction"/>
    <property type="evidence" value="ECO:0007669"/>
    <property type="project" value="TreeGrafter"/>
</dbReference>
<feature type="region of interest" description="Disordered" evidence="1">
    <location>
        <begin position="250"/>
        <end position="291"/>
    </location>
</feature>
<keyword evidence="4" id="KW-1185">Reference proteome</keyword>
<dbReference type="GO" id="GO:0043539">
    <property type="term" value="F:protein serine/threonine kinase activator activity"/>
    <property type="evidence" value="ECO:0007669"/>
    <property type="project" value="TreeGrafter"/>
</dbReference>
<evidence type="ECO:0000313" key="4">
    <source>
        <dbReference type="Proteomes" id="UP001168821"/>
    </source>
</evidence>
<dbReference type="GO" id="GO:0038203">
    <property type="term" value="P:TORC2 signaling"/>
    <property type="evidence" value="ECO:0007669"/>
    <property type="project" value="TreeGrafter"/>
</dbReference>
<evidence type="ECO:0000259" key="2">
    <source>
        <dbReference type="SMART" id="SM01310"/>
    </source>
</evidence>
<evidence type="ECO:0000313" key="3">
    <source>
        <dbReference type="EMBL" id="KAJ3642863.1"/>
    </source>
</evidence>
<evidence type="ECO:0000256" key="1">
    <source>
        <dbReference type="SAM" id="MobiDB-lite"/>
    </source>
</evidence>
<dbReference type="Proteomes" id="UP001168821">
    <property type="component" value="Unassembled WGS sequence"/>
</dbReference>
<dbReference type="AlphaFoldDB" id="A0AA38M471"/>
<dbReference type="EMBL" id="JALNTZ010000008">
    <property type="protein sequence ID" value="KAJ3642863.1"/>
    <property type="molecule type" value="Genomic_DNA"/>
</dbReference>
<accession>A0AA38M471</accession>
<sequence>MTTAAYHTEDDILKLKSALWALGHLGSTSEGLRYLKLHNCLAAMIVLAQDCLVFSVRATSYYSLGLIATTRQGADELFKLGWFCARHNRHIAWPIIEEEAWEDDSDDSLRLPCAFPDISSTLYFFDSGIKDVEGSTDDDTSESLVALPDSIIAGPQKSLTLPANQNQPSAYHKRSLSESKTFEIIRAPSDSKKGSFRLGTEIVRRVRNNSTTESTTSGVSSCDSVGGGRSVVYERQQLLSPIPSSCSLSTLKQSGQKVRRHSESSRRVSVQSTAQMSRRPIANSLSVGGSNSDKSLQSLVGGVSGKLSHQDLIGYATLRALRKSPRYLEEPAYDADEVVNDSLWDVPISLIEDCNLLEMTNSSIKRFSVHDGGDEGDERCYMGISLPGDIHNLFLDVEEEVKDVPLERFPIIEDEVVCTLHDFKVREETLWKHEAEMCFVCSGKAAQEVEVFVAVPGDFVDSKYDPNSPDSLIKAHVLQLIDQFSNPVWCKQVKQSLLQCKQGSPQVFQDPCLFSEVCKLLSECTYRLSPRRMLHELFLDVKYDDLYAECADILKNAQNEIDSGKSSGDSIDTSEGAQPSSNIKQLDSLKLAYKENKFPIRNRNESKIV</sequence>
<protein>
    <recommendedName>
        <fullName evidence="2">Rapamycin-insensitive companion of mTOR domain-containing protein</fullName>
    </recommendedName>
</protein>
<gene>
    <name evidence="3" type="ORF">Zmor_025612</name>
</gene>
<dbReference type="GO" id="GO:0031932">
    <property type="term" value="C:TORC2 complex"/>
    <property type="evidence" value="ECO:0007669"/>
    <property type="project" value="InterPro"/>
</dbReference>
<dbReference type="InterPro" id="IPR029452">
    <property type="entry name" value="RICTOR_V"/>
</dbReference>
<dbReference type="PANTHER" id="PTHR13298:SF11">
    <property type="entry name" value="RAPAMYCIN-INSENSITIVE COMPANION OF MTOR"/>
    <property type="match status" value="1"/>
</dbReference>
<organism evidence="3 4">
    <name type="scientific">Zophobas morio</name>
    <dbReference type="NCBI Taxonomy" id="2755281"/>
    <lineage>
        <taxon>Eukaryota</taxon>
        <taxon>Metazoa</taxon>
        <taxon>Ecdysozoa</taxon>
        <taxon>Arthropoda</taxon>
        <taxon>Hexapoda</taxon>
        <taxon>Insecta</taxon>
        <taxon>Pterygota</taxon>
        <taxon>Neoptera</taxon>
        <taxon>Endopterygota</taxon>
        <taxon>Coleoptera</taxon>
        <taxon>Polyphaga</taxon>
        <taxon>Cucujiformia</taxon>
        <taxon>Tenebrionidae</taxon>
        <taxon>Zophobas</taxon>
    </lineage>
</organism>
<dbReference type="InterPro" id="IPR028268">
    <property type="entry name" value="Pianissimo_fam"/>
</dbReference>
<reference evidence="3" key="1">
    <citation type="journal article" date="2023" name="G3 (Bethesda)">
        <title>Whole genome assemblies of Zophobas morio and Tenebrio molitor.</title>
        <authorList>
            <person name="Kaur S."/>
            <person name="Stinson S.A."/>
            <person name="diCenzo G.C."/>
        </authorList>
    </citation>
    <scope>NUCLEOTIDE SEQUENCE</scope>
    <source>
        <strain evidence="3">QUZm001</strain>
    </source>
</reference>
<dbReference type="PANTHER" id="PTHR13298">
    <property type="entry name" value="CYTOSOLIC REGULATOR PIANISSIMO"/>
    <property type="match status" value="1"/>
</dbReference>
<dbReference type="Pfam" id="PF14668">
    <property type="entry name" value="RICTOR_V"/>
    <property type="match status" value="1"/>
</dbReference>
<feature type="region of interest" description="Disordered" evidence="1">
    <location>
        <begin position="563"/>
        <end position="583"/>
    </location>
</feature>
<feature type="compositionally biased region" description="Low complexity" evidence="1">
    <location>
        <begin position="210"/>
        <end position="224"/>
    </location>
</feature>
<dbReference type="SMART" id="SM01310">
    <property type="entry name" value="RICTOR_V"/>
    <property type="match status" value="1"/>
</dbReference>
<feature type="region of interest" description="Disordered" evidence="1">
    <location>
        <begin position="207"/>
        <end position="226"/>
    </location>
</feature>
<comment type="caution">
    <text evidence="3">The sequence shown here is derived from an EMBL/GenBank/DDBJ whole genome shotgun (WGS) entry which is preliminary data.</text>
</comment>
<name>A0AA38M471_9CUCU</name>
<feature type="compositionally biased region" description="Low complexity" evidence="1">
    <location>
        <begin position="564"/>
        <end position="574"/>
    </location>
</feature>
<feature type="domain" description="Rapamycin-insensitive companion of mTOR" evidence="2">
    <location>
        <begin position="12"/>
        <end position="84"/>
    </location>
</feature>
<proteinExistence type="predicted"/>